<comment type="caution">
    <text evidence="1">The sequence shown here is derived from an EMBL/GenBank/DDBJ whole genome shotgun (WGS) entry which is preliminary data.</text>
</comment>
<accession>A0A8T0ZGA5</accession>
<evidence type="ECO:0000313" key="1">
    <source>
        <dbReference type="EMBL" id="KAG2861353.1"/>
    </source>
</evidence>
<sequence length="193" mass="21742">MNETYRDFIKALDSSLALYKSLKERDEKTSFPRLTFKSRKGNTTSVAIQARSVSSPVAELFRILPTYFGFKRDEGIKVREAIPEMNYSIRLQMTREAKSVNSLWEQILDDAFENVAKPWRARGSASEAVSSGAISICTYDWKQTLQPLASPPQVSFANSLLDAKVFACPVDPILHFREGCRLPAMDQFHALVG</sequence>
<organism evidence="1 2">
    <name type="scientific">Phytophthora cactorum</name>
    <dbReference type="NCBI Taxonomy" id="29920"/>
    <lineage>
        <taxon>Eukaryota</taxon>
        <taxon>Sar</taxon>
        <taxon>Stramenopiles</taxon>
        <taxon>Oomycota</taxon>
        <taxon>Peronosporomycetes</taxon>
        <taxon>Peronosporales</taxon>
        <taxon>Peronosporaceae</taxon>
        <taxon>Phytophthora</taxon>
    </lineage>
</organism>
<proteinExistence type="predicted"/>
<dbReference type="VEuPathDB" id="FungiDB:PC110_g19579"/>
<reference evidence="1" key="1">
    <citation type="submission" date="2018-10" db="EMBL/GenBank/DDBJ databases">
        <title>Effector identification in a new, highly contiguous assembly of the strawberry crown rot pathogen Phytophthora cactorum.</title>
        <authorList>
            <person name="Armitage A.D."/>
            <person name="Nellist C.F."/>
            <person name="Bates H."/>
            <person name="Vickerstaff R.J."/>
            <person name="Harrison R.J."/>
        </authorList>
    </citation>
    <scope>NUCLEOTIDE SEQUENCE</scope>
    <source>
        <strain evidence="1">15-7</strain>
    </source>
</reference>
<gene>
    <name evidence="1" type="ORF">PC113_g7240</name>
</gene>
<dbReference type="Proteomes" id="UP000735874">
    <property type="component" value="Unassembled WGS sequence"/>
</dbReference>
<protein>
    <submittedName>
        <fullName evidence="1">Uncharacterized protein</fullName>
    </submittedName>
</protein>
<dbReference type="EMBL" id="RCMG01000157">
    <property type="protein sequence ID" value="KAG2861353.1"/>
    <property type="molecule type" value="Genomic_DNA"/>
</dbReference>
<evidence type="ECO:0000313" key="2">
    <source>
        <dbReference type="Proteomes" id="UP000735874"/>
    </source>
</evidence>
<dbReference type="AlphaFoldDB" id="A0A8T0ZGA5"/>
<name>A0A8T0ZGA5_9STRA</name>